<dbReference type="HOGENOM" id="CLU_1598935_0_0_2"/>
<dbReference type="KEGG" id="tac:Ta0728"/>
<organism evidence="1 2">
    <name type="scientific">Thermoplasma acidophilum (strain ATCC 25905 / DSM 1728 / JCM 9062 / NBRC 15155 / AMRC-C165)</name>
    <dbReference type="NCBI Taxonomy" id="273075"/>
    <lineage>
        <taxon>Archaea</taxon>
        <taxon>Methanobacteriati</taxon>
        <taxon>Thermoplasmatota</taxon>
        <taxon>Thermoplasmata</taxon>
        <taxon>Thermoplasmatales</taxon>
        <taxon>Thermoplasmataceae</taxon>
        <taxon>Thermoplasma</taxon>
    </lineage>
</organism>
<accession>Q9HK74</accession>
<dbReference type="EnsemblBacteria" id="CAC11865">
    <property type="protein sequence ID" value="CAC11865"/>
    <property type="gene ID" value="CAC11865"/>
</dbReference>
<name>Q9HK74_THEAC</name>
<dbReference type="EMBL" id="AL445065">
    <property type="protein sequence ID" value="CAC11865.1"/>
    <property type="molecule type" value="Genomic_DNA"/>
</dbReference>
<dbReference type="OrthoDB" id="146831at2157"/>
<dbReference type="RefSeq" id="WP_010901146.1">
    <property type="nucleotide sequence ID" value="NC_002578.1"/>
</dbReference>
<dbReference type="Proteomes" id="UP000001024">
    <property type="component" value="Chromosome"/>
</dbReference>
<keyword evidence="2" id="KW-1185">Reference proteome</keyword>
<evidence type="ECO:0000313" key="1">
    <source>
        <dbReference type="EMBL" id="CAC11865.1"/>
    </source>
</evidence>
<proteinExistence type="predicted"/>
<dbReference type="InParanoid" id="Q9HK74"/>
<dbReference type="AlphaFoldDB" id="Q9HK74"/>
<reference evidence="1 2" key="1">
    <citation type="journal article" date="2000" name="Nature">
        <title>The genome sequence of the thermoacidophilic scavenger Thermoplasma acidophilum.</title>
        <authorList>
            <person name="Ruepp A."/>
            <person name="Graml W."/>
            <person name="Santos-Martinez M.L."/>
            <person name="Koretke K.K."/>
            <person name="Volker C."/>
            <person name="Mewes H.W."/>
            <person name="Frishman D."/>
            <person name="Stocker S."/>
            <person name="Lupas A.N."/>
            <person name="Baumeister W."/>
        </authorList>
    </citation>
    <scope>NUCLEOTIDE SEQUENCE [LARGE SCALE GENOMIC DNA]</scope>
    <source>
        <strain evidence="2">ATCC 25905 / DSM 1728 / JCM 9062 / NBRC 15155 / AMRC-C165</strain>
    </source>
</reference>
<evidence type="ECO:0000313" key="2">
    <source>
        <dbReference type="Proteomes" id="UP000001024"/>
    </source>
</evidence>
<dbReference type="eggNOG" id="arCOG07179">
    <property type="taxonomic scope" value="Archaea"/>
</dbReference>
<dbReference type="PaxDb" id="273075-Ta0728"/>
<gene>
    <name evidence="1" type="ordered locus">Ta0728</name>
</gene>
<protein>
    <submittedName>
        <fullName evidence="1">Uncharacterized protein</fullName>
    </submittedName>
</protein>
<sequence length="178" mass="20360">MKFFYSDEKNERFNPAMRARQITDTGMDVDYDAIFSQIKGYVKTVLKKERAGIGLAIGEFDPKVAAFWQVGGNYIVMNGALIRALEQRLNDREAIQNYVIVVLMHEYLHSLGYTDEIAARRLTHTILEAVLGGEHMATKISSRDLWEVFPQLYYAQPRYGAPLKIVDRFATRDASYIA</sequence>